<keyword evidence="4 5" id="KW-0408">Iron</keyword>
<evidence type="ECO:0000256" key="2">
    <source>
        <dbReference type="ARBA" id="ARBA00022723"/>
    </source>
</evidence>
<evidence type="ECO:0000256" key="3">
    <source>
        <dbReference type="ARBA" id="ARBA00023002"/>
    </source>
</evidence>
<feature type="binding site" evidence="5">
    <location>
        <position position="307"/>
    </location>
    <ligand>
        <name>Fe cation</name>
        <dbReference type="ChEBI" id="CHEBI:24875"/>
        <note>catalytic</note>
    </ligand>
</feature>
<evidence type="ECO:0000256" key="1">
    <source>
        <dbReference type="ARBA" id="ARBA00006787"/>
    </source>
</evidence>
<dbReference type="GO" id="GO:0003834">
    <property type="term" value="F:beta-carotene 15,15'-dioxygenase activity"/>
    <property type="evidence" value="ECO:0007669"/>
    <property type="project" value="TreeGrafter"/>
</dbReference>
<keyword evidence="3" id="KW-0560">Oxidoreductase</keyword>
<keyword evidence="7" id="KW-1185">Reference proteome</keyword>
<dbReference type="GO" id="GO:0010436">
    <property type="term" value="F:carotenoid dioxygenase activity"/>
    <property type="evidence" value="ECO:0007669"/>
    <property type="project" value="TreeGrafter"/>
</dbReference>
<feature type="binding site" evidence="5">
    <location>
        <position position="179"/>
    </location>
    <ligand>
        <name>Fe cation</name>
        <dbReference type="ChEBI" id="CHEBI:24875"/>
        <note>catalytic</note>
    </ligand>
</feature>
<organism evidence="6 7">
    <name type="scientific">Patella caerulea</name>
    <name type="common">Rayed Mediterranean limpet</name>
    <dbReference type="NCBI Taxonomy" id="87958"/>
    <lineage>
        <taxon>Eukaryota</taxon>
        <taxon>Metazoa</taxon>
        <taxon>Spiralia</taxon>
        <taxon>Lophotrochozoa</taxon>
        <taxon>Mollusca</taxon>
        <taxon>Gastropoda</taxon>
        <taxon>Patellogastropoda</taxon>
        <taxon>Patelloidea</taxon>
        <taxon>Patellidae</taxon>
        <taxon>Patella</taxon>
    </lineage>
</organism>
<feature type="binding site" evidence="5">
    <location>
        <position position="517"/>
    </location>
    <ligand>
        <name>Fe cation</name>
        <dbReference type="ChEBI" id="CHEBI:24875"/>
        <note>catalytic</note>
    </ligand>
</feature>
<dbReference type="Pfam" id="PF03055">
    <property type="entry name" value="RPE65"/>
    <property type="match status" value="1"/>
</dbReference>
<dbReference type="AlphaFoldDB" id="A0AAN8JKE2"/>
<dbReference type="InterPro" id="IPR004294">
    <property type="entry name" value="Carotenoid_Oase"/>
</dbReference>
<keyword evidence="2 5" id="KW-0479">Metal-binding</keyword>
<evidence type="ECO:0000313" key="6">
    <source>
        <dbReference type="EMBL" id="KAK6177603.1"/>
    </source>
</evidence>
<comment type="similarity">
    <text evidence="1">Belongs to the carotenoid oxygenase family.</text>
</comment>
<name>A0AAN8JKE2_PATCE</name>
<evidence type="ECO:0000256" key="5">
    <source>
        <dbReference type="PIRSR" id="PIRSR604294-1"/>
    </source>
</evidence>
<comment type="cofactor">
    <cofactor evidence="5">
        <name>Fe(2+)</name>
        <dbReference type="ChEBI" id="CHEBI:29033"/>
    </cofactor>
    <text evidence="5">Binds 1 Fe(2+) ion per subunit.</text>
</comment>
<gene>
    <name evidence="6" type="ORF">SNE40_015671</name>
</gene>
<feature type="binding site" evidence="5">
    <location>
        <position position="237"/>
    </location>
    <ligand>
        <name>Fe cation</name>
        <dbReference type="ChEBI" id="CHEBI:24875"/>
        <note>catalytic</note>
    </ligand>
</feature>
<dbReference type="EMBL" id="JAZGQO010000010">
    <property type="protein sequence ID" value="KAK6177603.1"/>
    <property type="molecule type" value="Genomic_DNA"/>
</dbReference>
<dbReference type="Proteomes" id="UP001347796">
    <property type="component" value="Unassembled WGS sequence"/>
</dbReference>
<dbReference type="PANTHER" id="PTHR10543">
    <property type="entry name" value="BETA-CAROTENE DIOXYGENASE"/>
    <property type="match status" value="1"/>
</dbReference>
<evidence type="ECO:0000256" key="4">
    <source>
        <dbReference type="ARBA" id="ARBA00023004"/>
    </source>
</evidence>
<dbReference type="GO" id="GO:0042574">
    <property type="term" value="P:retinal metabolic process"/>
    <property type="evidence" value="ECO:0007669"/>
    <property type="project" value="TreeGrafter"/>
</dbReference>
<dbReference type="GO" id="GO:0016121">
    <property type="term" value="P:carotene catabolic process"/>
    <property type="evidence" value="ECO:0007669"/>
    <property type="project" value="TreeGrafter"/>
</dbReference>
<dbReference type="GO" id="GO:0046872">
    <property type="term" value="F:metal ion binding"/>
    <property type="evidence" value="ECO:0007669"/>
    <property type="project" value="UniProtKB-KW"/>
</dbReference>
<evidence type="ECO:0000313" key="7">
    <source>
        <dbReference type="Proteomes" id="UP001347796"/>
    </source>
</evidence>
<proteinExistence type="inferred from homology"/>
<protein>
    <submittedName>
        <fullName evidence="6">Uncharacterized protein</fullName>
    </submittedName>
</protein>
<accession>A0AAN8JKE2</accession>
<dbReference type="PANTHER" id="PTHR10543:SF24">
    <property type="entry name" value="CAROTENOID ISOMEROOXYGENASE"/>
    <property type="match status" value="1"/>
</dbReference>
<comment type="caution">
    <text evidence="6">The sequence shown here is derived from an EMBL/GenBank/DDBJ whole genome shotgun (WGS) entry which is preliminary data.</text>
</comment>
<reference evidence="6 7" key="1">
    <citation type="submission" date="2024-01" db="EMBL/GenBank/DDBJ databases">
        <title>The genome of the rayed Mediterranean limpet Patella caerulea (Linnaeus, 1758).</title>
        <authorList>
            <person name="Anh-Thu Weber A."/>
            <person name="Halstead-Nussloch G."/>
        </authorList>
    </citation>
    <scope>NUCLEOTIDE SEQUENCE [LARGE SCALE GENOMIC DNA]</scope>
    <source>
        <strain evidence="6">AATW-2023a</strain>
        <tissue evidence="6">Whole specimen</tissue>
    </source>
</reference>
<sequence>METKRDSNIPPWQQFTVDSQQLDPVPLEIKGTIPSWVKGSLYKNSSGVYEIGDSKLKHTFDGMAVLLKFIIENGEVKFQSKILNSETWEASYKANRLVISQFGTTALPDPCKNIFSRFFSKFEPRTTTDNTSVSIIESGDQLWVLGEANKINCVDPESLSRVDQVNYSNYVAVHAATAHPHLDKDGSVYNLGTNLKSKMAYNIIKIPTKADGGLDMENSKIVASAPSRWKWNISYNHSFGMSENYFVILEQPFVISLGRVLIKKLAGNTSEKSLVAYPKETTRFHIVKKDGTRIETKYTTDACFAFHFCNCYEEDNQMVIDMIIYKDLEYMKKLYLDSLQGNSYFNSKHPPKFARFVVPLDISGAEVNKNLITLDTKATAVLQNDGSVFCTPDLYSEDSDGIMMELPKINYESCSGKNYQFVYGASIFTEKNTIKKLDLKSRTVKEYNDVDAGNEPGESFFIPKPGSTKEDEGVLLTLVMAHIPGRISYLLVLDAETMTELARAPLPENKIMPLSFHGCFAQSKSQTCW</sequence>